<accession>A0A4Q2S4K4</accession>
<comment type="caution">
    <text evidence="3">The sequence shown here is derived from an EMBL/GenBank/DDBJ whole genome shotgun (WGS) entry which is preliminary data.</text>
</comment>
<dbReference type="InterPro" id="IPR009839">
    <property type="entry name" value="SseB_N"/>
</dbReference>
<sequence length="298" mass="30366">MKPLTTKSSRASPARPTPLHVRTLKTRLVAQSVIEPAISTTTSRVPVSQAAAGSSVKPRARSPLAAPRRRNAIHVQIAPATVSAAVSAAQVVPSTGPESHNGPRLRDNGAVDPFTPEADARPDSEHLVRTIPDPGFADDAGAGDPVLGGLLAAHRDGEASSGAVLAVLQDARLLVPVVAVLGEVELDAQGLAHDKSSDMAAVLVRAADGGTGLLAFTSLETMARWDPQARPVPVTAATAATAAVQDGAEALLVDLAGPTSYVVDGDDLTRLASGWRLVALGEGQGHGWVGPQIGSGPE</sequence>
<name>A0A4Q2S4K4_9ACTN</name>
<reference evidence="3 4" key="1">
    <citation type="submission" date="2019-01" db="EMBL/GenBank/DDBJ databases">
        <title>Novel species of Nocardioides.</title>
        <authorList>
            <person name="Liu Q."/>
            <person name="Xin Y.-H."/>
        </authorList>
    </citation>
    <scope>NUCLEOTIDE SEQUENCE [LARGE SCALE GENOMIC DNA]</scope>
    <source>
        <strain evidence="3 4">HLT3-15</strain>
    </source>
</reference>
<organism evidence="3 4">
    <name type="scientific">Nocardioides glacieisoli</name>
    <dbReference type="NCBI Taxonomy" id="1168730"/>
    <lineage>
        <taxon>Bacteria</taxon>
        <taxon>Bacillati</taxon>
        <taxon>Actinomycetota</taxon>
        <taxon>Actinomycetes</taxon>
        <taxon>Propionibacteriales</taxon>
        <taxon>Nocardioidaceae</taxon>
        <taxon>Nocardioides</taxon>
    </lineage>
</organism>
<gene>
    <name evidence="3" type="ORF">EUA06_03965</name>
</gene>
<dbReference type="AlphaFoldDB" id="A0A4Q2S4K4"/>
<evidence type="ECO:0000313" key="3">
    <source>
        <dbReference type="EMBL" id="RYB96721.1"/>
    </source>
</evidence>
<feature type="domain" description="SseB protein N-terminal" evidence="2">
    <location>
        <begin position="150"/>
        <end position="268"/>
    </location>
</feature>
<dbReference type="OrthoDB" id="5188303at2"/>
<dbReference type="Pfam" id="PF07179">
    <property type="entry name" value="SseB"/>
    <property type="match status" value="1"/>
</dbReference>
<dbReference type="EMBL" id="SDWS01000001">
    <property type="protein sequence ID" value="RYB96721.1"/>
    <property type="molecule type" value="Genomic_DNA"/>
</dbReference>
<feature type="region of interest" description="Disordered" evidence="1">
    <location>
        <begin position="1"/>
        <end position="20"/>
    </location>
</feature>
<proteinExistence type="predicted"/>
<keyword evidence="4" id="KW-1185">Reference proteome</keyword>
<feature type="compositionally biased region" description="Polar residues" evidence="1">
    <location>
        <begin position="1"/>
        <end position="11"/>
    </location>
</feature>
<protein>
    <submittedName>
        <fullName evidence="3">SseB family protein</fullName>
    </submittedName>
</protein>
<evidence type="ECO:0000256" key="1">
    <source>
        <dbReference type="SAM" id="MobiDB-lite"/>
    </source>
</evidence>
<dbReference type="Proteomes" id="UP000291838">
    <property type="component" value="Unassembled WGS sequence"/>
</dbReference>
<evidence type="ECO:0000313" key="4">
    <source>
        <dbReference type="Proteomes" id="UP000291838"/>
    </source>
</evidence>
<evidence type="ECO:0000259" key="2">
    <source>
        <dbReference type="Pfam" id="PF07179"/>
    </source>
</evidence>
<feature type="region of interest" description="Disordered" evidence="1">
    <location>
        <begin position="41"/>
        <end position="66"/>
    </location>
</feature>